<dbReference type="EnsemblPlants" id="KQK18451">
    <property type="protein sequence ID" value="KQK18451"/>
    <property type="gene ID" value="BRADI_1g42546v3"/>
</dbReference>
<keyword evidence="2" id="KW-0539">Nucleus</keyword>
<reference evidence="4" key="2">
    <citation type="submission" date="2017-06" db="EMBL/GenBank/DDBJ databases">
        <title>WGS assembly of Brachypodium distachyon.</title>
        <authorList>
            <consortium name="The International Brachypodium Initiative"/>
            <person name="Lucas S."/>
            <person name="Harmon-Smith M."/>
            <person name="Lail K."/>
            <person name="Tice H."/>
            <person name="Grimwood J."/>
            <person name="Bruce D."/>
            <person name="Barry K."/>
            <person name="Shu S."/>
            <person name="Lindquist E."/>
            <person name="Wang M."/>
            <person name="Pitluck S."/>
            <person name="Vogel J.P."/>
            <person name="Garvin D.F."/>
            <person name="Mockler T.C."/>
            <person name="Schmutz J."/>
            <person name="Rokhsar D."/>
            <person name="Bevan M.W."/>
        </authorList>
    </citation>
    <scope>NUCLEOTIDE SEQUENCE</scope>
    <source>
        <strain evidence="4">Bd21</strain>
    </source>
</reference>
<organism evidence="4">
    <name type="scientific">Brachypodium distachyon</name>
    <name type="common">Purple false brome</name>
    <name type="synonym">Trachynia distachya</name>
    <dbReference type="NCBI Taxonomy" id="15368"/>
    <lineage>
        <taxon>Eukaryota</taxon>
        <taxon>Viridiplantae</taxon>
        <taxon>Streptophyta</taxon>
        <taxon>Embryophyta</taxon>
        <taxon>Tracheophyta</taxon>
        <taxon>Spermatophyta</taxon>
        <taxon>Magnoliopsida</taxon>
        <taxon>Liliopsida</taxon>
        <taxon>Poales</taxon>
        <taxon>Poaceae</taxon>
        <taxon>BOP clade</taxon>
        <taxon>Pooideae</taxon>
        <taxon>Stipodae</taxon>
        <taxon>Brachypodieae</taxon>
        <taxon>Brachypodium</taxon>
    </lineage>
</organism>
<evidence type="ECO:0000256" key="2">
    <source>
        <dbReference type="ARBA" id="ARBA00023242"/>
    </source>
</evidence>
<evidence type="ECO:0000313" key="6">
    <source>
        <dbReference type="Proteomes" id="UP000008810"/>
    </source>
</evidence>
<sequence>MLPPRGHPSFDSSQFTACGTSRSSMSKNPVASKAKQKLVPPPCSPHKFLQEKYASDPWKVIVICMLLNLTSGKQEVPGEEEQPGVGEEEQPAAARAVGACGGKGGACPRRRLGRRQRVLQPVEAARAAGAGGGLDFFFASRSHATIVISSMTPTNTETSCGQVAHTLELGLARAVLVQRRQRAASGAGLLRHCNLTDAAAIVFPFLARTRGQGPYARRAALRDVHARPIFFLVLGAHGGCRLPLHWRRGRLAAAARAACALGSSCGGGRGCNPWQRLKLRCSSSPKRCCDEGHSQVTVGAGEDEPEGGRNEPA</sequence>
<protein>
    <submittedName>
        <fullName evidence="4 5">Uncharacterized protein</fullName>
    </submittedName>
</protein>
<dbReference type="STRING" id="15368.A0A0Q3JLD2"/>
<evidence type="ECO:0000313" key="5">
    <source>
        <dbReference type="EnsemblPlants" id="KQK18451"/>
    </source>
</evidence>
<accession>A0A0Q3JLD2</accession>
<dbReference type="Proteomes" id="UP000008810">
    <property type="component" value="Chromosome 1"/>
</dbReference>
<dbReference type="InParanoid" id="A0A0Q3JLD2"/>
<dbReference type="Gramene" id="KQK18451">
    <property type="protein sequence ID" value="KQK18451"/>
    <property type="gene ID" value="BRADI_1g42546v3"/>
</dbReference>
<evidence type="ECO:0000256" key="1">
    <source>
        <dbReference type="ARBA" id="ARBA00004123"/>
    </source>
</evidence>
<dbReference type="InterPro" id="IPR045138">
    <property type="entry name" value="MeCP2/MBD4"/>
</dbReference>
<keyword evidence="6" id="KW-1185">Reference proteome</keyword>
<proteinExistence type="predicted"/>
<feature type="region of interest" description="Disordered" evidence="3">
    <location>
        <begin position="289"/>
        <end position="313"/>
    </location>
</feature>
<reference evidence="5" key="3">
    <citation type="submission" date="2018-08" db="UniProtKB">
        <authorList>
            <consortium name="EnsemblPlants"/>
        </authorList>
    </citation>
    <scope>IDENTIFICATION</scope>
    <source>
        <strain evidence="5">cv. Bd21</strain>
    </source>
</reference>
<reference evidence="4 5" key="1">
    <citation type="journal article" date="2010" name="Nature">
        <title>Genome sequencing and analysis of the model grass Brachypodium distachyon.</title>
        <authorList>
            <consortium name="International Brachypodium Initiative"/>
        </authorList>
    </citation>
    <scope>NUCLEOTIDE SEQUENCE [LARGE SCALE GENOMIC DNA]</scope>
    <source>
        <strain evidence="4 5">Bd21</strain>
    </source>
</reference>
<dbReference type="PANTHER" id="PTHR15074">
    <property type="entry name" value="METHYL-CPG-BINDING PROTEIN"/>
    <property type="match status" value="1"/>
</dbReference>
<dbReference type="AlphaFoldDB" id="A0A0Q3JLD2"/>
<evidence type="ECO:0000256" key="3">
    <source>
        <dbReference type="SAM" id="MobiDB-lite"/>
    </source>
</evidence>
<dbReference type="EMBL" id="CM000880">
    <property type="protein sequence ID" value="KQK18451.1"/>
    <property type="molecule type" value="Genomic_DNA"/>
</dbReference>
<feature type="compositionally biased region" description="Polar residues" evidence="3">
    <location>
        <begin position="10"/>
        <end position="29"/>
    </location>
</feature>
<dbReference type="GO" id="GO:0005634">
    <property type="term" value="C:nucleus"/>
    <property type="evidence" value="ECO:0007669"/>
    <property type="project" value="UniProtKB-SubCell"/>
</dbReference>
<dbReference type="GO" id="GO:0003677">
    <property type="term" value="F:DNA binding"/>
    <property type="evidence" value="ECO:0007669"/>
    <property type="project" value="InterPro"/>
</dbReference>
<dbReference type="OrthoDB" id="10265068at2759"/>
<dbReference type="Gene3D" id="1.10.340.30">
    <property type="entry name" value="Hypothetical protein, domain 2"/>
    <property type="match status" value="1"/>
</dbReference>
<gene>
    <name evidence="4" type="ORF">BRADI_1g42546v3</name>
</gene>
<comment type="subcellular location">
    <subcellularLocation>
        <location evidence="1">Nucleus</location>
    </subcellularLocation>
</comment>
<dbReference type="PANTHER" id="PTHR15074:SF0">
    <property type="entry name" value="METHYL-CPG-BINDING DOMAIN PROTEIN 4-LIKE PROTEIN"/>
    <property type="match status" value="1"/>
</dbReference>
<name>A0A0Q3JLD2_BRADI</name>
<evidence type="ECO:0000313" key="4">
    <source>
        <dbReference type="EMBL" id="KQK18451.1"/>
    </source>
</evidence>
<feature type="region of interest" description="Disordered" evidence="3">
    <location>
        <begin position="1"/>
        <end position="41"/>
    </location>
</feature>